<keyword evidence="1" id="KW-1133">Transmembrane helix</keyword>
<organism evidence="2 3">
    <name type="scientific">Ferrimonas aestuarii</name>
    <dbReference type="NCBI Taxonomy" id="2569539"/>
    <lineage>
        <taxon>Bacteria</taxon>
        <taxon>Pseudomonadati</taxon>
        <taxon>Pseudomonadota</taxon>
        <taxon>Gammaproteobacteria</taxon>
        <taxon>Alteromonadales</taxon>
        <taxon>Ferrimonadaceae</taxon>
        <taxon>Ferrimonas</taxon>
    </lineage>
</organism>
<feature type="transmembrane region" description="Helical" evidence="1">
    <location>
        <begin position="21"/>
        <end position="41"/>
    </location>
</feature>
<evidence type="ECO:0000256" key="1">
    <source>
        <dbReference type="SAM" id="Phobius"/>
    </source>
</evidence>
<reference evidence="2 3" key="1">
    <citation type="submission" date="2019-04" db="EMBL/GenBank/DDBJ databases">
        <authorList>
            <person name="Hwang J.C."/>
        </authorList>
    </citation>
    <scope>NUCLEOTIDE SEQUENCE [LARGE SCALE GENOMIC DNA]</scope>
    <source>
        <strain evidence="2 3">IMCC35002</strain>
    </source>
</reference>
<name>A0A4U1BTY1_9GAMM</name>
<evidence type="ECO:0000313" key="2">
    <source>
        <dbReference type="EMBL" id="TKB58659.1"/>
    </source>
</evidence>
<proteinExistence type="predicted"/>
<accession>A0A4U1BTY1</accession>
<dbReference type="AlphaFoldDB" id="A0A4U1BTY1"/>
<keyword evidence="1" id="KW-0812">Transmembrane</keyword>
<gene>
    <name evidence="2" type="ORF">FCL42_02615</name>
</gene>
<evidence type="ECO:0000313" key="3">
    <source>
        <dbReference type="Proteomes" id="UP000305675"/>
    </source>
</evidence>
<protein>
    <submittedName>
        <fullName evidence="2">Uncharacterized protein</fullName>
    </submittedName>
</protein>
<dbReference type="OrthoDB" id="6712223at2"/>
<feature type="transmembrane region" description="Helical" evidence="1">
    <location>
        <begin position="77"/>
        <end position="96"/>
    </location>
</feature>
<keyword evidence="1" id="KW-0472">Membrane</keyword>
<keyword evidence="3" id="KW-1185">Reference proteome</keyword>
<dbReference type="RefSeq" id="WP_136861807.1">
    <property type="nucleotide sequence ID" value="NZ_SWCJ01000001.1"/>
</dbReference>
<sequence>MGVLTEKPSVWQRFKTGVRTFFAALTLPEKLYVTAPLIWILAGGDPLWPSLMTLVALLLEFWPRFTHWWESLAGKAVILLFYGVITNFALASAAGVVNEVTGVSASHFNYTHNFALMMLLPIWFAVSSGIALLMFQVVAPFYLLLILLLKPFGVKLVRHVSKSAYPFTTNALRFCLSVLLLVQCLTLLDSQSSGLATEFVNGEVAQIDVGNGEVSAQVLVDELLLEDYEKNIRIAVAQFAFNQEADTRSRCQLEAHTRAVELNDYEILTISHNDQADFGFDFVVKRCVSPAFPAVEEKAL</sequence>
<dbReference type="Proteomes" id="UP000305675">
    <property type="component" value="Unassembled WGS sequence"/>
</dbReference>
<feature type="transmembrane region" description="Helical" evidence="1">
    <location>
        <begin position="116"/>
        <end position="149"/>
    </location>
</feature>
<comment type="caution">
    <text evidence="2">The sequence shown here is derived from an EMBL/GenBank/DDBJ whole genome shotgun (WGS) entry which is preliminary data.</text>
</comment>
<dbReference type="EMBL" id="SWCJ01000001">
    <property type="protein sequence ID" value="TKB58659.1"/>
    <property type="molecule type" value="Genomic_DNA"/>
</dbReference>